<keyword evidence="3 4" id="KW-0234">DNA repair</keyword>
<dbReference type="PANTHER" id="PTHR10073:SF12">
    <property type="entry name" value="DNA MISMATCH REPAIR PROTEIN MLH1"/>
    <property type="match status" value="1"/>
</dbReference>
<dbReference type="GO" id="GO:0005524">
    <property type="term" value="F:ATP binding"/>
    <property type="evidence" value="ECO:0007669"/>
    <property type="project" value="InterPro"/>
</dbReference>
<comment type="caution">
    <text evidence="8">The sequence shown here is derived from an EMBL/GenBank/DDBJ whole genome shotgun (WGS) entry which is preliminary data.</text>
</comment>
<keyword evidence="2 4" id="KW-0227">DNA damage</keyword>
<dbReference type="InterPro" id="IPR020568">
    <property type="entry name" value="Ribosomal_Su5_D2-typ_SF"/>
</dbReference>
<dbReference type="SMART" id="SM00853">
    <property type="entry name" value="MutL_C"/>
    <property type="match status" value="1"/>
</dbReference>
<accession>A0A5D0MK46</accession>
<dbReference type="GO" id="GO:0030983">
    <property type="term" value="F:mismatched DNA binding"/>
    <property type="evidence" value="ECO:0007669"/>
    <property type="project" value="InterPro"/>
</dbReference>
<dbReference type="GO" id="GO:0032300">
    <property type="term" value="C:mismatch repair complex"/>
    <property type="evidence" value="ECO:0007669"/>
    <property type="project" value="InterPro"/>
</dbReference>
<protein>
    <recommendedName>
        <fullName evidence="4">DNA mismatch repair protein MutL</fullName>
    </recommendedName>
</protein>
<feature type="compositionally biased region" description="Basic and acidic residues" evidence="5">
    <location>
        <begin position="338"/>
        <end position="350"/>
    </location>
</feature>
<comment type="function">
    <text evidence="4">This protein is involved in the repair of mismatches in DNA. It is required for dam-dependent methyl-directed DNA mismatch repair. May act as a 'molecular matchmaker', a protein that promotes the formation of a stable complex between two or more DNA-binding proteins in an ATP-dependent manner without itself being part of a final effector complex.</text>
</comment>
<dbReference type="CDD" id="cd00782">
    <property type="entry name" value="MutL_Trans"/>
    <property type="match status" value="1"/>
</dbReference>
<sequence>MIKKLDKGTINKIAAGEVVERPFSVVKELVENSLDAEADSIKISIKNSPVKYLEVKDNGTGIKKDELELAFQRHATSKIENVNDLFRLNSLGFRGEALPSIASVSYLTSISKHKDEDIGAKIVYDAGKKVRFVEKNRKTGTTVRVERLFYNVPARKKYLKNPSYELRLIKNYTGKLGLAYSFDKKIEVKLDKDGKNLLHYSPYDDFNDRITHFYGKKLANNLLYFEEEGDFYSFKGYISSQNYTRKNSKEINFYINDRIIKNRNIIYSVKNALSEVLESREYPYLFLFVNINPTAIDMNVHPQKLEARISNERKIYSSLYHKVKGLFEKMESISEVDMKKNESSDEKSTEYNEENNSFGETAKVAEKNLFENMYSERNRKSDKTKNLNLFDHRFLDVVFGRYLLFVSREDLLFVDFHALNERIFYDRYKEKGFKEYSSHIIPEAIELGKRDYELLMENKKFLKKMGIKFRDFGNNSIVVETLPAFNNRENLHAEEVVREVIENLEEGKKSNPFKDIISSLACKTSLKSGDKLNKSDIKEFIKYIEKGGMSLTCPHGRPVIKKLKKEDIDSWFKR</sequence>
<dbReference type="HAMAP" id="MF_00149">
    <property type="entry name" value="DNA_mis_repair"/>
    <property type="match status" value="1"/>
</dbReference>
<dbReference type="InterPro" id="IPR013507">
    <property type="entry name" value="DNA_mismatch_S5_2-like"/>
</dbReference>
<dbReference type="AlphaFoldDB" id="A0A5D0MK46"/>
<dbReference type="Gene3D" id="3.30.1370.100">
    <property type="entry name" value="MutL, C-terminal domain, regulatory subdomain"/>
    <property type="match status" value="1"/>
</dbReference>
<evidence type="ECO:0000256" key="1">
    <source>
        <dbReference type="ARBA" id="ARBA00006082"/>
    </source>
</evidence>
<proteinExistence type="inferred from homology"/>
<feature type="region of interest" description="Disordered" evidence="5">
    <location>
        <begin position="338"/>
        <end position="357"/>
    </location>
</feature>
<dbReference type="InterPro" id="IPR036890">
    <property type="entry name" value="HATPase_C_sf"/>
</dbReference>
<dbReference type="InterPro" id="IPR038973">
    <property type="entry name" value="MutL/Mlh/Pms-like"/>
</dbReference>
<comment type="similarity">
    <text evidence="1 4">Belongs to the DNA mismatch repair MutL/HexB family.</text>
</comment>
<keyword evidence="8" id="KW-0378">Hydrolase</keyword>
<dbReference type="InterPro" id="IPR014790">
    <property type="entry name" value="MutL_C"/>
</dbReference>
<dbReference type="SUPFAM" id="SSF54211">
    <property type="entry name" value="Ribosomal protein S5 domain 2-like"/>
    <property type="match status" value="1"/>
</dbReference>
<dbReference type="NCBIfam" id="TIGR00585">
    <property type="entry name" value="mutl"/>
    <property type="match status" value="1"/>
</dbReference>
<dbReference type="Pfam" id="PF01119">
    <property type="entry name" value="DNA_mis_repair"/>
    <property type="match status" value="1"/>
</dbReference>
<dbReference type="Gene3D" id="3.30.1540.20">
    <property type="entry name" value="MutL, C-terminal domain, dimerisation subdomain"/>
    <property type="match status" value="1"/>
</dbReference>
<dbReference type="Pfam" id="PF08676">
    <property type="entry name" value="MutL_C"/>
    <property type="match status" value="1"/>
</dbReference>
<dbReference type="GO" id="GO:0006298">
    <property type="term" value="P:mismatch repair"/>
    <property type="evidence" value="ECO:0007669"/>
    <property type="project" value="UniProtKB-UniRule"/>
</dbReference>
<evidence type="ECO:0000259" key="7">
    <source>
        <dbReference type="SMART" id="SM01340"/>
    </source>
</evidence>
<gene>
    <name evidence="4 8" type="primary">mutL</name>
    <name evidence="8" type="ORF">FXF47_01800</name>
</gene>
<keyword evidence="9" id="KW-1185">Reference proteome</keyword>
<dbReference type="CDD" id="cd16926">
    <property type="entry name" value="HATPase_MutL-MLH-PMS-like"/>
    <property type="match status" value="1"/>
</dbReference>
<dbReference type="GO" id="GO:0016887">
    <property type="term" value="F:ATP hydrolysis activity"/>
    <property type="evidence" value="ECO:0007669"/>
    <property type="project" value="InterPro"/>
</dbReference>
<dbReference type="Proteomes" id="UP000324143">
    <property type="component" value="Unassembled WGS sequence"/>
</dbReference>
<evidence type="ECO:0000256" key="5">
    <source>
        <dbReference type="SAM" id="MobiDB-lite"/>
    </source>
</evidence>
<keyword evidence="8" id="KW-0540">Nuclease</keyword>
<evidence type="ECO:0000256" key="2">
    <source>
        <dbReference type="ARBA" id="ARBA00022763"/>
    </source>
</evidence>
<dbReference type="InterPro" id="IPR002099">
    <property type="entry name" value="MutL/Mlh/PMS"/>
</dbReference>
<dbReference type="Gene3D" id="3.30.565.10">
    <property type="entry name" value="Histidine kinase-like ATPase, C-terminal domain"/>
    <property type="match status" value="1"/>
</dbReference>
<evidence type="ECO:0000259" key="6">
    <source>
        <dbReference type="SMART" id="SM00853"/>
    </source>
</evidence>
<dbReference type="GO" id="GO:0004519">
    <property type="term" value="F:endonuclease activity"/>
    <property type="evidence" value="ECO:0007669"/>
    <property type="project" value="UniProtKB-KW"/>
</dbReference>
<evidence type="ECO:0000256" key="3">
    <source>
        <dbReference type="ARBA" id="ARBA00023204"/>
    </source>
</evidence>
<dbReference type="SMART" id="SM01340">
    <property type="entry name" value="DNA_mis_repair"/>
    <property type="match status" value="1"/>
</dbReference>
<feature type="domain" description="MutL C-terminal dimerisation" evidence="6">
    <location>
        <begin position="394"/>
        <end position="532"/>
    </location>
</feature>
<feature type="domain" description="DNA mismatch repair protein S5" evidence="7">
    <location>
        <begin position="210"/>
        <end position="328"/>
    </location>
</feature>
<dbReference type="PANTHER" id="PTHR10073">
    <property type="entry name" value="DNA MISMATCH REPAIR PROTEIN MLH, PMS, MUTL"/>
    <property type="match status" value="1"/>
</dbReference>
<dbReference type="Gene3D" id="3.30.230.10">
    <property type="match status" value="1"/>
</dbReference>
<evidence type="ECO:0000256" key="4">
    <source>
        <dbReference type="HAMAP-Rule" id="MF_00149"/>
    </source>
</evidence>
<dbReference type="EMBL" id="VSIX01000023">
    <property type="protein sequence ID" value="TYB31901.1"/>
    <property type="molecule type" value="Genomic_DNA"/>
</dbReference>
<dbReference type="FunFam" id="3.30.565.10:FF:000003">
    <property type="entry name" value="DNA mismatch repair endonuclease MutL"/>
    <property type="match status" value="1"/>
</dbReference>
<keyword evidence="8" id="KW-0255">Endonuclease</keyword>
<dbReference type="SUPFAM" id="SSF55874">
    <property type="entry name" value="ATPase domain of HSP90 chaperone/DNA topoisomerase II/histidine kinase"/>
    <property type="match status" value="1"/>
</dbReference>
<evidence type="ECO:0000313" key="8">
    <source>
        <dbReference type="EMBL" id="TYB31901.1"/>
    </source>
</evidence>
<dbReference type="PROSITE" id="PS00058">
    <property type="entry name" value="DNA_MISMATCH_REPAIR_1"/>
    <property type="match status" value="1"/>
</dbReference>
<dbReference type="Pfam" id="PF13589">
    <property type="entry name" value="HATPase_c_3"/>
    <property type="match status" value="1"/>
</dbReference>
<dbReference type="GO" id="GO:0140664">
    <property type="term" value="F:ATP-dependent DNA damage sensor activity"/>
    <property type="evidence" value="ECO:0007669"/>
    <property type="project" value="InterPro"/>
</dbReference>
<dbReference type="SUPFAM" id="SSF118116">
    <property type="entry name" value="DNA mismatch repair protein MutL"/>
    <property type="match status" value="1"/>
</dbReference>
<dbReference type="InterPro" id="IPR014762">
    <property type="entry name" value="DNA_mismatch_repair_CS"/>
</dbReference>
<dbReference type="InterPro" id="IPR014721">
    <property type="entry name" value="Ribsml_uS5_D2-typ_fold_subgr"/>
</dbReference>
<dbReference type="InterPro" id="IPR037198">
    <property type="entry name" value="MutL_C_sf"/>
</dbReference>
<name>A0A5D0MK46_9BACT</name>
<dbReference type="InterPro" id="IPR042121">
    <property type="entry name" value="MutL_C_regsub"/>
</dbReference>
<reference evidence="8" key="1">
    <citation type="submission" date="2019-08" db="EMBL/GenBank/DDBJ databases">
        <title>Genomic characterization of a novel candidate phylum (ARYD3) from a high temperature, high salinity tertiary oil reservoir in north central Oklahoma, USA.</title>
        <authorList>
            <person name="Youssef N.H."/>
            <person name="Yadav A."/>
            <person name="Elshahed M.S."/>
        </authorList>
    </citation>
    <scope>NUCLEOTIDE SEQUENCE [LARGE SCALE GENOMIC DNA]</scope>
    <source>
        <strain evidence="8">ARYD3</strain>
    </source>
</reference>
<dbReference type="InterPro" id="IPR042120">
    <property type="entry name" value="MutL_C_dimsub"/>
</dbReference>
<evidence type="ECO:0000313" key="9">
    <source>
        <dbReference type="Proteomes" id="UP000324143"/>
    </source>
</evidence>
<organism evidence="8 9">
    <name type="scientific">Candidatus Mcinerneyibacterium aminivorans</name>
    <dbReference type="NCBI Taxonomy" id="2703815"/>
    <lineage>
        <taxon>Bacteria</taxon>
        <taxon>Candidatus Macinerneyibacteriota</taxon>
        <taxon>Candidatus Mcinerneyibacteria</taxon>
        <taxon>Candidatus Mcinerneyibacteriales</taxon>
        <taxon>Candidatus Mcinerneyibacteriaceae</taxon>
        <taxon>Candidatus Mcinerneyibacterium</taxon>
    </lineage>
</organism>
<dbReference type="InterPro" id="IPR020667">
    <property type="entry name" value="DNA_mismatch_repair_MutL"/>
</dbReference>